<dbReference type="EMBL" id="LT962688">
    <property type="protein sequence ID" value="SOR28222.1"/>
    <property type="molecule type" value="Genomic_DNA"/>
</dbReference>
<evidence type="ECO:0000313" key="3">
    <source>
        <dbReference type="Proteomes" id="UP000233769"/>
    </source>
</evidence>
<organism evidence="2 3">
    <name type="scientific">Methylorubrum extorquens</name>
    <name type="common">Methylobacterium dichloromethanicum</name>
    <name type="synonym">Methylobacterium extorquens</name>
    <dbReference type="NCBI Taxonomy" id="408"/>
    <lineage>
        <taxon>Bacteria</taxon>
        <taxon>Pseudomonadati</taxon>
        <taxon>Pseudomonadota</taxon>
        <taxon>Alphaproteobacteria</taxon>
        <taxon>Hyphomicrobiales</taxon>
        <taxon>Methylobacteriaceae</taxon>
        <taxon>Methylorubrum</taxon>
    </lineage>
</organism>
<evidence type="ECO:0000256" key="1">
    <source>
        <dbReference type="SAM" id="Coils"/>
    </source>
</evidence>
<sequence length="95" mass="10854">MSTARLSAEQLSALAEERDRLRMRVGELAAAVERLSEENRRLEAEKASAEATASDRKLEIYVLRSDHQRTIDILARMRDRLTELETTKSNARPTQ</sequence>
<accession>A0A2N9ALS6</accession>
<dbReference type="AlphaFoldDB" id="A0A2N9ALS6"/>
<name>A0A2N9ALS6_METEX</name>
<feature type="coiled-coil region" evidence="1">
    <location>
        <begin position="18"/>
        <end position="59"/>
    </location>
</feature>
<dbReference type="Proteomes" id="UP000233769">
    <property type="component" value="Chromosome tk0001"/>
</dbReference>
<gene>
    <name evidence="2" type="ORF">TK0001_1620</name>
</gene>
<reference evidence="3" key="1">
    <citation type="submission" date="2017-10" db="EMBL/GenBank/DDBJ databases">
        <authorList>
            <person name="Regsiter A."/>
            <person name="William W."/>
        </authorList>
    </citation>
    <scope>NUCLEOTIDE SEQUENCE [LARGE SCALE GENOMIC DNA]</scope>
</reference>
<evidence type="ECO:0000313" key="2">
    <source>
        <dbReference type="EMBL" id="SOR28222.1"/>
    </source>
</evidence>
<keyword evidence="1" id="KW-0175">Coiled coil</keyword>
<protein>
    <submittedName>
        <fullName evidence="2">Uncharacterized protein</fullName>
    </submittedName>
</protein>
<proteinExistence type="predicted"/>